<reference evidence="1 2" key="1">
    <citation type="submission" date="2009-12" db="EMBL/GenBank/DDBJ databases">
        <title>Genome Sequence of Prevotella timonensis CRIS 5C-B1.</title>
        <authorList>
            <person name="Durkin A.S."/>
            <person name="Madupu R."/>
            <person name="Torralba M."/>
            <person name="Methe B."/>
            <person name="Sutton G."/>
            <person name="Strausberg R.L."/>
            <person name="Nelson K.E."/>
        </authorList>
    </citation>
    <scope>NUCLEOTIDE SEQUENCE [LARGE SCALE GENOMIC DNA]</scope>
    <source>
        <strain evidence="1 2">CRIS 5C-B1</strain>
    </source>
</reference>
<name>D1W1V7_9BACT</name>
<sequence>MLEGPTFTPELLDMCAKVNYPLSVMGPENPEIEATYSFYHGFKWYNNWRSGKSLDYKHIFSLKRYLDDFDYIRFLNGNKS</sequence>
<protein>
    <submittedName>
        <fullName evidence="1">Uncharacterized protein</fullName>
    </submittedName>
</protein>
<proteinExistence type="predicted"/>
<organism evidence="1 2">
    <name type="scientific">Hoylesella timonensis CRIS 5C-B1</name>
    <dbReference type="NCBI Taxonomy" id="679189"/>
    <lineage>
        <taxon>Bacteria</taxon>
        <taxon>Pseudomonadati</taxon>
        <taxon>Bacteroidota</taxon>
        <taxon>Bacteroidia</taxon>
        <taxon>Bacteroidales</taxon>
        <taxon>Prevotellaceae</taxon>
        <taxon>Hoylesella</taxon>
    </lineage>
</organism>
<gene>
    <name evidence="1" type="ORF">HMPREF9019_0392</name>
</gene>
<comment type="caution">
    <text evidence="1">The sequence shown here is derived from an EMBL/GenBank/DDBJ whole genome shotgun (WGS) entry which is preliminary data.</text>
</comment>
<dbReference type="EMBL" id="ADEF01000066">
    <property type="protein sequence ID" value="EFA96641.1"/>
    <property type="molecule type" value="Genomic_DNA"/>
</dbReference>
<accession>D1W1V7</accession>
<evidence type="ECO:0000313" key="2">
    <source>
        <dbReference type="Proteomes" id="UP000004001"/>
    </source>
</evidence>
<keyword evidence="2" id="KW-1185">Reference proteome</keyword>
<dbReference type="AlphaFoldDB" id="D1W1V7"/>
<evidence type="ECO:0000313" key="1">
    <source>
        <dbReference type="EMBL" id="EFA96641.1"/>
    </source>
</evidence>
<dbReference type="Proteomes" id="UP000004001">
    <property type="component" value="Unassembled WGS sequence"/>
</dbReference>